<comment type="caution">
    <text evidence="1">The sequence shown here is derived from an EMBL/GenBank/DDBJ whole genome shotgun (WGS) entry which is preliminary data.</text>
</comment>
<dbReference type="InterPro" id="IPR036390">
    <property type="entry name" value="WH_DNA-bd_sf"/>
</dbReference>
<dbReference type="GO" id="GO:0005829">
    <property type="term" value="C:cytosol"/>
    <property type="evidence" value="ECO:0007669"/>
    <property type="project" value="TreeGrafter"/>
</dbReference>
<gene>
    <name evidence="1" type="ORF">BET01_12830</name>
</gene>
<dbReference type="PROSITE" id="PS01332">
    <property type="entry name" value="HTH_RRF2_1"/>
    <property type="match status" value="1"/>
</dbReference>
<dbReference type="InterPro" id="IPR036388">
    <property type="entry name" value="WH-like_DNA-bd_sf"/>
</dbReference>
<keyword evidence="2" id="KW-1185">Reference proteome</keyword>
<dbReference type="GO" id="GO:0003700">
    <property type="term" value="F:DNA-binding transcription factor activity"/>
    <property type="evidence" value="ECO:0007669"/>
    <property type="project" value="TreeGrafter"/>
</dbReference>
<reference evidence="1 2" key="1">
    <citation type="submission" date="2016-08" db="EMBL/GenBank/DDBJ databases">
        <title>A new outlook on sporulation: Clostridium algidixylanolyticum.</title>
        <authorList>
            <person name="Poppleton D.I."/>
            <person name="Gribaldo S."/>
        </authorList>
    </citation>
    <scope>NUCLEOTIDE SEQUENCE [LARGE SCALE GENOMIC DNA]</scope>
    <source>
        <strain evidence="1 2">SPL73</strain>
    </source>
</reference>
<dbReference type="InterPro" id="IPR030489">
    <property type="entry name" value="TR_Rrf2-type_CS"/>
</dbReference>
<evidence type="ECO:0000313" key="2">
    <source>
        <dbReference type="Proteomes" id="UP000284277"/>
    </source>
</evidence>
<organism evidence="1 2">
    <name type="scientific">Lacrimispora algidixylanolytica</name>
    <dbReference type="NCBI Taxonomy" id="94868"/>
    <lineage>
        <taxon>Bacteria</taxon>
        <taxon>Bacillati</taxon>
        <taxon>Bacillota</taxon>
        <taxon>Clostridia</taxon>
        <taxon>Lachnospirales</taxon>
        <taxon>Lachnospiraceae</taxon>
        <taxon>Lacrimispora</taxon>
    </lineage>
</organism>
<dbReference type="InterPro" id="IPR000944">
    <property type="entry name" value="Tscrpt_reg_Rrf2"/>
</dbReference>
<dbReference type="Proteomes" id="UP000284277">
    <property type="component" value="Unassembled WGS sequence"/>
</dbReference>
<dbReference type="EMBL" id="MCIA01000003">
    <property type="protein sequence ID" value="RKD34036.1"/>
    <property type="molecule type" value="Genomic_DNA"/>
</dbReference>
<name>A0A419T997_9FIRM</name>
<sequence length="133" mass="15015">MKYTKATNYALHTVLYMIEQNQGEKFSVHVLAKQFQVSVTYLSKILTQLVKAGLVESVSGASGGYTLRKSIETISFMDIIQAIEGNGLLFECGIQQEKGCPIQKVMNDAEIIMEKYLQEKKLFELSSIKRNQK</sequence>
<dbReference type="Pfam" id="PF02082">
    <property type="entry name" value="Rrf2"/>
    <property type="match status" value="1"/>
</dbReference>
<dbReference type="PANTHER" id="PTHR33221">
    <property type="entry name" value="WINGED HELIX-TURN-HELIX TRANSCRIPTIONAL REGULATOR, RRF2 FAMILY"/>
    <property type="match status" value="1"/>
</dbReference>
<dbReference type="SUPFAM" id="SSF46785">
    <property type="entry name" value="Winged helix' DNA-binding domain"/>
    <property type="match status" value="1"/>
</dbReference>
<evidence type="ECO:0000313" key="1">
    <source>
        <dbReference type="EMBL" id="RKD34036.1"/>
    </source>
</evidence>
<dbReference type="AlphaFoldDB" id="A0A419T997"/>
<proteinExistence type="predicted"/>
<dbReference type="PROSITE" id="PS51197">
    <property type="entry name" value="HTH_RRF2_2"/>
    <property type="match status" value="1"/>
</dbReference>
<dbReference type="Gene3D" id="1.10.10.10">
    <property type="entry name" value="Winged helix-like DNA-binding domain superfamily/Winged helix DNA-binding domain"/>
    <property type="match status" value="1"/>
</dbReference>
<protein>
    <submittedName>
        <fullName evidence="1">Rrf2 family transcriptional regulator</fullName>
    </submittedName>
</protein>
<dbReference type="RefSeq" id="WP_120195466.1">
    <property type="nucleotide sequence ID" value="NZ_MCIA01000003.1"/>
</dbReference>
<dbReference type="PANTHER" id="PTHR33221:SF9">
    <property type="entry name" value="RRF2 FAMILY PROTEIN"/>
    <property type="match status" value="1"/>
</dbReference>
<accession>A0A419T997</accession>
<dbReference type="OrthoDB" id="9808360at2"/>
<dbReference type="NCBIfam" id="TIGR00738">
    <property type="entry name" value="rrf2_super"/>
    <property type="match status" value="1"/>
</dbReference>